<dbReference type="SUPFAM" id="SSF50969">
    <property type="entry name" value="YVTN repeat-like/Quinoprotein amine dehydrogenase"/>
    <property type="match status" value="1"/>
</dbReference>
<dbReference type="EMBL" id="DTHG01000050">
    <property type="protein sequence ID" value="HGW91703.1"/>
    <property type="molecule type" value="Genomic_DNA"/>
</dbReference>
<reference evidence="1" key="1">
    <citation type="journal article" date="2020" name="mSystems">
        <title>Genome- and Community-Level Interaction Insights into Carbon Utilization and Element Cycling Functions of Hydrothermarchaeota in Hydrothermal Sediment.</title>
        <authorList>
            <person name="Zhou Z."/>
            <person name="Liu Y."/>
            <person name="Xu W."/>
            <person name="Pan J."/>
            <person name="Luo Z.H."/>
            <person name="Li M."/>
        </authorList>
    </citation>
    <scope>NUCLEOTIDE SEQUENCE [LARGE SCALE GENOMIC DNA]</scope>
    <source>
        <strain evidence="1">SpSt-780</strain>
    </source>
</reference>
<dbReference type="PROSITE" id="PS51257">
    <property type="entry name" value="PROKAR_LIPOPROTEIN"/>
    <property type="match status" value="1"/>
</dbReference>
<accession>A0A7C4Y5S3</accession>
<evidence type="ECO:0008006" key="2">
    <source>
        <dbReference type="Google" id="ProtNLM"/>
    </source>
</evidence>
<comment type="caution">
    <text evidence="1">The sequence shown here is derived from an EMBL/GenBank/DDBJ whole genome shotgun (WGS) entry which is preliminary data.</text>
</comment>
<proteinExistence type="predicted"/>
<protein>
    <recommendedName>
        <fullName evidence="2">WD40 repeat domain-containing protein</fullName>
    </recommendedName>
</protein>
<dbReference type="AlphaFoldDB" id="A0A7C4Y5S3"/>
<name>A0A7C4Y5S3_UNCW3</name>
<gene>
    <name evidence="1" type="ORF">ENV67_04080</name>
</gene>
<organism evidence="1">
    <name type="scientific">candidate division WOR-3 bacterium</name>
    <dbReference type="NCBI Taxonomy" id="2052148"/>
    <lineage>
        <taxon>Bacteria</taxon>
        <taxon>Bacteria division WOR-3</taxon>
    </lineage>
</organism>
<sequence>MKRKLFIFFLLFSGCVSQYYVGELQNEPVKLPEFYGANIDKTGYKCVIVDIVDGKIIDEVNTCYNPSLYKETLYNMKCESTSAFLPDEDGNLWVNVLSKEGNIVRIIDIGKGKILKEIGISSQPTGIYATDKYMIVWSQKDDKIMLFDKKTKTFIKEKSYGPVINIILDDEGEFLWGFFKQDTIWELCKIGKELDSITKYPVFGEYKIWMVKNGKIYIPFPRYILSIDTTGDIDTFEIPKGYLFVDGIRVGEYIWRALCDANERNITVQIVDDTFGIIKTIGRHQWENGDLWGMGYSPSLKRVFVADAIYDANTEEIIGELKNPIRWVNK</sequence>
<evidence type="ECO:0000313" key="1">
    <source>
        <dbReference type="EMBL" id="HGW91703.1"/>
    </source>
</evidence>
<dbReference type="InterPro" id="IPR011044">
    <property type="entry name" value="Quino_amine_DH_bsu"/>
</dbReference>